<dbReference type="Gene3D" id="3.40.720.10">
    <property type="entry name" value="Alkaline Phosphatase, subunit A"/>
    <property type="match status" value="1"/>
</dbReference>
<dbReference type="GO" id="GO:0046872">
    <property type="term" value="F:metal ion binding"/>
    <property type="evidence" value="ECO:0007669"/>
    <property type="project" value="UniProtKB-KW"/>
</dbReference>
<evidence type="ECO:0000313" key="10">
    <source>
        <dbReference type="Proteomes" id="UP000747542"/>
    </source>
</evidence>
<feature type="transmembrane region" description="Helical" evidence="7">
    <location>
        <begin position="331"/>
        <end position="349"/>
    </location>
</feature>
<comment type="caution">
    <text evidence="9">The sequence shown here is derived from an EMBL/GenBank/DDBJ whole genome shotgun (WGS) entry which is preliminary data.</text>
</comment>
<evidence type="ECO:0000256" key="7">
    <source>
        <dbReference type="SAM" id="Phobius"/>
    </source>
</evidence>
<dbReference type="SUPFAM" id="SSF53649">
    <property type="entry name" value="Alkaline phosphatase-like"/>
    <property type="match status" value="1"/>
</dbReference>
<keyword evidence="4" id="KW-0378">Hydrolase</keyword>
<dbReference type="PANTHER" id="PTHR42693:SF49">
    <property type="entry name" value="SULFATASE N-TERMINAL DOMAIN-CONTAINING PROTEIN"/>
    <property type="match status" value="1"/>
</dbReference>
<evidence type="ECO:0000256" key="6">
    <source>
        <dbReference type="SAM" id="MobiDB-lite"/>
    </source>
</evidence>
<dbReference type="AlphaFoldDB" id="A0A8J5NE42"/>
<evidence type="ECO:0000256" key="2">
    <source>
        <dbReference type="ARBA" id="ARBA00008779"/>
    </source>
</evidence>
<evidence type="ECO:0000256" key="4">
    <source>
        <dbReference type="ARBA" id="ARBA00022801"/>
    </source>
</evidence>
<gene>
    <name evidence="9" type="primary">STS-L2</name>
    <name evidence="9" type="ORF">Hamer_G016708</name>
</gene>
<dbReference type="InterPro" id="IPR050738">
    <property type="entry name" value="Sulfatase"/>
</dbReference>
<comment type="similarity">
    <text evidence="2">Belongs to the sulfatase family.</text>
</comment>
<evidence type="ECO:0000256" key="5">
    <source>
        <dbReference type="ARBA" id="ARBA00022837"/>
    </source>
</evidence>
<feature type="transmembrane region" description="Helical" evidence="7">
    <location>
        <begin position="356"/>
        <end position="377"/>
    </location>
</feature>
<dbReference type="Gene3D" id="3.30.1120.10">
    <property type="match status" value="1"/>
</dbReference>
<dbReference type="GO" id="GO:0004065">
    <property type="term" value="F:arylsulfatase activity"/>
    <property type="evidence" value="ECO:0007669"/>
    <property type="project" value="TreeGrafter"/>
</dbReference>
<keyword evidence="3" id="KW-0479">Metal-binding</keyword>
<protein>
    <submittedName>
        <fullName evidence="9">Steryl-sulfatase-like 2</fullName>
    </submittedName>
</protein>
<feature type="region of interest" description="Disordered" evidence="6">
    <location>
        <begin position="493"/>
        <end position="514"/>
    </location>
</feature>
<dbReference type="InterPro" id="IPR024607">
    <property type="entry name" value="Sulfatase_CS"/>
</dbReference>
<keyword evidence="5" id="KW-0106">Calcium</keyword>
<dbReference type="Pfam" id="PF14707">
    <property type="entry name" value="Sulfatase_C"/>
    <property type="match status" value="1"/>
</dbReference>
<proteinExistence type="inferred from homology"/>
<dbReference type="PANTHER" id="PTHR42693">
    <property type="entry name" value="ARYLSULFATASE FAMILY MEMBER"/>
    <property type="match status" value="1"/>
</dbReference>
<comment type="cofactor">
    <cofactor evidence="1">
        <name>Ca(2+)</name>
        <dbReference type="ChEBI" id="CHEBI:29108"/>
    </cofactor>
</comment>
<evidence type="ECO:0000259" key="8">
    <source>
        <dbReference type="Pfam" id="PF00884"/>
    </source>
</evidence>
<evidence type="ECO:0000313" key="9">
    <source>
        <dbReference type="EMBL" id="KAG7177416.1"/>
    </source>
</evidence>
<keyword evidence="7" id="KW-1133">Transmembrane helix</keyword>
<evidence type="ECO:0000256" key="1">
    <source>
        <dbReference type="ARBA" id="ARBA00001913"/>
    </source>
</evidence>
<keyword evidence="7" id="KW-0472">Membrane</keyword>
<reference evidence="9" key="1">
    <citation type="journal article" date="2021" name="Sci. Adv.">
        <title>The American lobster genome reveals insights on longevity, neural, and immune adaptations.</title>
        <authorList>
            <person name="Polinski J.M."/>
            <person name="Zimin A.V."/>
            <person name="Clark K.F."/>
            <person name="Kohn A.B."/>
            <person name="Sadowski N."/>
            <person name="Timp W."/>
            <person name="Ptitsyn A."/>
            <person name="Khanna P."/>
            <person name="Romanova D.Y."/>
            <person name="Williams P."/>
            <person name="Greenwood S.J."/>
            <person name="Moroz L.L."/>
            <person name="Walt D.R."/>
            <person name="Bodnar A.G."/>
        </authorList>
    </citation>
    <scope>NUCLEOTIDE SEQUENCE</scope>
    <source>
        <strain evidence="9">GMGI-L3</strain>
    </source>
</reference>
<dbReference type="InterPro" id="IPR000917">
    <property type="entry name" value="Sulfatase_N"/>
</dbReference>
<dbReference type="Gene3D" id="1.10.287.550">
    <property type="entry name" value="Helix hairpin bin"/>
    <property type="match status" value="1"/>
</dbReference>
<organism evidence="9 10">
    <name type="scientific">Homarus americanus</name>
    <name type="common">American lobster</name>
    <dbReference type="NCBI Taxonomy" id="6706"/>
    <lineage>
        <taxon>Eukaryota</taxon>
        <taxon>Metazoa</taxon>
        <taxon>Ecdysozoa</taxon>
        <taxon>Arthropoda</taxon>
        <taxon>Crustacea</taxon>
        <taxon>Multicrustacea</taxon>
        <taxon>Malacostraca</taxon>
        <taxon>Eumalacostraca</taxon>
        <taxon>Eucarida</taxon>
        <taxon>Decapoda</taxon>
        <taxon>Pleocyemata</taxon>
        <taxon>Astacidea</taxon>
        <taxon>Nephropoidea</taxon>
        <taxon>Nephropidae</taxon>
        <taxon>Homarus</taxon>
    </lineage>
</organism>
<keyword evidence="10" id="KW-1185">Reference proteome</keyword>
<evidence type="ECO:0000256" key="3">
    <source>
        <dbReference type="ARBA" id="ARBA00022723"/>
    </source>
</evidence>
<name>A0A8J5NE42_HOMAM</name>
<dbReference type="InterPro" id="IPR017850">
    <property type="entry name" value="Alkaline_phosphatase_core_sf"/>
</dbReference>
<dbReference type="Proteomes" id="UP000747542">
    <property type="component" value="Unassembled WGS sequence"/>
</dbReference>
<sequence>MIIEGGGVLSKAHVLKAVNGYENYKSGDSLEEATVSTIIKQDAVGNPPQRRVRRRYVQLQERLRNLVISLDTHQRPANHTRWCLYFVRGDSPPEYTSLPGRRQPHVAPIRTASLSGQQGALEVRLTQTTTLYNAVPSGDLNNTSCKMERVWVWVWAVGVMVTASAGHTKPPNILVMLADDLGIGDLGCYGNTTINTPNIDRLASEGVKLTHHLAAAPLCTPSRAAMLTGRYPAHYGLVADDLLLPVILHVASHAALPVEEVTLADALQAANYTTSLVGKWHLGMHCDWLGRSCPGPLSHGFQSFFGIPVTLFQEFRGPHPFWKFPLGETKFQGLLVTWVVTALSLLVAAKKQTVRLSVVVFLALLTNLLLALVSPWMHRHINSMLMRNDKMVETPIQLDGLSQRLVEESRQFLAAHANDDRPFFLFHSFAHVHTPMFSAPHMRGVSKHGRYGDNVEELDESVGAVLEALKQYGLEDNTLVYFTSDQGGHLEAVDSDGQRIGGHNGRYKGGKVQGGSEGAIRVPGIYKWPGHLPKGVTVDTPTSLMDLLPTVLSLAGLPHLPKLLPRAVDKELDGEDISELLVTGKTQKGPRVFLHHCQQAIHALRLATEEHVYKMYLKKHNWFPGSTQCGWGYDVACRCYGEFIYNLTQPELWDLRVDPYEDGKPISSHTQEYKDVVGKLLAYLKKWQEKVHYAPAQLSSIPQVMWRPWLQPH</sequence>
<dbReference type="EMBL" id="JAHLQT010002318">
    <property type="protein sequence ID" value="KAG7177416.1"/>
    <property type="molecule type" value="Genomic_DNA"/>
</dbReference>
<keyword evidence="7" id="KW-0812">Transmembrane</keyword>
<accession>A0A8J5NE42</accession>
<dbReference type="PROSITE" id="PS00523">
    <property type="entry name" value="SULFATASE_1"/>
    <property type="match status" value="1"/>
</dbReference>
<dbReference type="Pfam" id="PF00884">
    <property type="entry name" value="Sulfatase"/>
    <property type="match status" value="1"/>
</dbReference>
<feature type="domain" description="Sulfatase N-terminal" evidence="8">
    <location>
        <begin position="171"/>
        <end position="556"/>
    </location>
</feature>